<dbReference type="Proteomes" id="UP000050326">
    <property type="component" value="Unassembled WGS sequence"/>
</dbReference>
<evidence type="ECO:0000313" key="1">
    <source>
        <dbReference type="EMBL" id="KPU46286.1"/>
    </source>
</evidence>
<evidence type="ECO:0000313" key="2">
    <source>
        <dbReference type="Proteomes" id="UP000050326"/>
    </source>
</evidence>
<dbReference type="Pfam" id="PF06949">
    <property type="entry name" value="DUF1292"/>
    <property type="match status" value="1"/>
</dbReference>
<reference evidence="1 2" key="1">
    <citation type="submission" date="2015-09" db="EMBL/GenBank/DDBJ databases">
        <title>Genome sequence of Oxobacter pfennigii DSM 3222.</title>
        <authorList>
            <person name="Poehlein A."/>
            <person name="Bengelsdorf F.R."/>
            <person name="Schiel-Bengelsdorf B."/>
            <person name="Duerre P."/>
            <person name="Daniel R."/>
        </authorList>
    </citation>
    <scope>NUCLEOTIDE SEQUENCE [LARGE SCALE GENOMIC DNA]</scope>
    <source>
        <strain evidence="1 2">DSM 3222</strain>
    </source>
</reference>
<evidence type="ECO:0008006" key="3">
    <source>
        <dbReference type="Google" id="ProtNLM"/>
    </source>
</evidence>
<comment type="caution">
    <text evidence="1">The sequence shown here is derived from an EMBL/GenBank/DDBJ whole genome shotgun (WGS) entry which is preliminary data.</text>
</comment>
<dbReference type="InterPro" id="IPR009711">
    <property type="entry name" value="UPF0473"/>
</dbReference>
<accession>A0A0P9ALM5</accession>
<gene>
    <name evidence="1" type="ORF">OXPF_01310</name>
</gene>
<name>A0A0P9ALM5_9CLOT</name>
<proteinExistence type="predicted"/>
<keyword evidence="2" id="KW-1185">Reference proteome</keyword>
<sequence>MGDKNDILILTGEDGRELELEFLDTLIYNGKVYVALLPAGEEEKLEIIIMEMRKSEDGIGEFYSLGDEKELEAVFNEFKKKAENELRTSQNL</sequence>
<dbReference type="OrthoDB" id="2056794at2"/>
<dbReference type="RefSeq" id="WP_054873292.1">
    <property type="nucleotide sequence ID" value="NZ_LKET01000011.1"/>
</dbReference>
<organism evidence="1 2">
    <name type="scientific">Oxobacter pfennigii</name>
    <dbReference type="NCBI Taxonomy" id="36849"/>
    <lineage>
        <taxon>Bacteria</taxon>
        <taxon>Bacillati</taxon>
        <taxon>Bacillota</taxon>
        <taxon>Clostridia</taxon>
        <taxon>Eubacteriales</taxon>
        <taxon>Clostridiaceae</taxon>
        <taxon>Oxobacter</taxon>
    </lineage>
</organism>
<dbReference type="EMBL" id="LKET01000011">
    <property type="protein sequence ID" value="KPU46286.1"/>
    <property type="molecule type" value="Genomic_DNA"/>
</dbReference>
<protein>
    <recommendedName>
        <fullName evidence="3">DUF1292 domain-containing protein</fullName>
    </recommendedName>
</protein>
<dbReference type="AlphaFoldDB" id="A0A0P9ALM5"/>
<dbReference type="STRING" id="36849.OXPF_01310"/>